<sequence length="78" mass="9150">MNNYIDSLWTGETQIMVSRFLENVLIAYFQEFAEKMKSSTLWTDYSIIKTVNIGKNSKTFSPEEIRTFIDEALDNQFP</sequence>
<reference evidence="1" key="1">
    <citation type="journal article" date="2023" name="Insect Mol. Biol.">
        <title>Genome sequencing provides insights into the evolution of gene families encoding plant cell wall-degrading enzymes in longhorned beetles.</title>
        <authorList>
            <person name="Shin N.R."/>
            <person name="Okamura Y."/>
            <person name="Kirsch R."/>
            <person name="Pauchet Y."/>
        </authorList>
    </citation>
    <scope>NUCLEOTIDE SEQUENCE</scope>
    <source>
        <strain evidence="1">AMC_N1</strain>
    </source>
</reference>
<dbReference type="EMBL" id="JAPWTK010000002">
    <property type="protein sequence ID" value="KAJ8962608.1"/>
    <property type="molecule type" value="Genomic_DNA"/>
</dbReference>
<evidence type="ECO:0000313" key="1">
    <source>
        <dbReference type="EMBL" id="KAJ8962608.1"/>
    </source>
</evidence>
<comment type="caution">
    <text evidence="1">The sequence shown here is derived from an EMBL/GenBank/DDBJ whole genome shotgun (WGS) entry which is preliminary data.</text>
</comment>
<proteinExistence type="predicted"/>
<keyword evidence="2" id="KW-1185">Reference proteome</keyword>
<protein>
    <submittedName>
        <fullName evidence="1">Uncharacterized protein</fullName>
    </submittedName>
</protein>
<evidence type="ECO:0000313" key="2">
    <source>
        <dbReference type="Proteomes" id="UP001162162"/>
    </source>
</evidence>
<organism evidence="1 2">
    <name type="scientific">Aromia moschata</name>
    <dbReference type="NCBI Taxonomy" id="1265417"/>
    <lineage>
        <taxon>Eukaryota</taxon>
        <taxon>Metazoa</taxon>
        <taxon>Ecdysozoa</taxon>
        <taxon>Arthropoda</taxon>
        <taxon>Hexapoda</taxon>
        <taxon>Insecta</taxon>
        <taxon>Pterygota</taxon>
        <taxon>Neoptera</taxon>
        <taxon>Endopterygota</taxon>
        <taxon>Coleoptera</taxon>
        <taxon>Polyphaga</taxon>
        <taxon>Cucujiformia</taxon>
        <taxon>Chrysomeloidea</taxon>
        <taxon>Cerambycidae</taxon>
        <taxon>Cerambycinae</taxon>
        <taxon>Callichromatini</taxon>
        <taxon>Aromia</taxon>
    </lineage>
</organism>
<name>A0AAV8ZFV9_9CUCU</name>
<gene>
    <name evidence="1" type="ORF">NQ318_001001</name>
</gene>
<dbReference type="Proteomes" id="UP001162162">
    <property type="component" value="Unassembled WGS sequence"/>
</dbReference>
<dbReference type="AlphaFoldDB" id="A0AAV8ZFV9"/>
<accession>A0AAV8ZFV9</accession>